<accession>A0A8H4RWU1</accession>
<proteinExistence type="predicted"/>
<dbReference type="Proteomes" id="UP000566819">
    <property type="component" value="Unassembled WGS sequence"/>
</dbReference>
<sequence>MSQRRQQVPNNPQTPEEKAQLAQNLENRLEENQANLLARDRPSRVIHNSIKINDNTVVNPLPDRQPPLPPPYPRSSSKTTISEAYIRNEIINLRAQPPPPPHSLMDDETLAKIRRNMAWMDSDLPPATMDETLRASDLTSEEIRKIIKPDTIARMKAAAVLQKEQQNVAFPRAAADEALFPVTKGESSASATRFQGKTSAGDNKDVVIGKIGPKKVEEKTEKEIHDEWEALVKSGREDYDTLYEKNLLEMTHGLDCKYCKENKPAFAIDPPEPTWTVNSSVKPPASSIFRDRADPDVFMGYQDDEIHEFYNLGTVFLFTHAFVEDKWANH</sequence>
<protein>
    <submittedName>
        <fullName evidence="2">Uncharacterized protein</fullName>
    </submittedName>
</protein>
<keyword evidence="3" id="KW-1185">Reference proteome</keyword>
<feature type="region of interest" description="Disordered" evidence="1">
    <location>
        <begin position="1"/>
        <end position="20"/>
    </location>
</feature>
<evidence type="ECO:0000313" key="2">
    <source>
        <dbReference type="EMBL" id="KAF4636871.1"/>
    </source>
</evidence>
<gene>
    <name evidence="2" type="ORF">G7Y89_g1209</name>
</gene>
<organism evidence="2 3">
    <name type="scientific">Cudoniella acicularis</name>
    <dbReference type="NCBI Taxonomy" id="354080"/>
    <lineage>
        <taxon>Eukaryota</taxon>
        <taxon>Fungi</taxon>
        <taxon>Dikarya</taxon>
        <taxon>Ascomycota</taxon>
        <taxon>Pezizomycotina</taxon>
        <taxon>Leotiomycetes</taxon>
        <taxon>Helotiales</taxon>
        <taxon>Tricladiaceae</taxon>
        <taxon>Cudoniella</taxon>
    </lineage>
</organism>
<feature type="compositionally biased region" description="Polar residues" evidence="1">
    <location>
        <begin position="1"/>
        <end position="14"/>
    </location>
</feature>
<reference evidence="2 3" key="1">
    <citation type="submission" date="2020-03" db="EMBL/GenBank/DDBJ databases">
        <title>Draft Genome Sequence of Cudoniella acicularis.</title>
        <authorList>
            <person name="Buettner E."/>
            <person name="Kellner H."/>
        </authorList>
    </citation>
    <scope>NUCLEOTIDE SEQUENCE [LARGE SCALE GENOMIC DNA]</scope>
    <source>
        <strain evidence="2 3">DSM 108380</strain>
    </source>
</reference>
<evidence type="ECO:0000313" key="3">
    <source>
        <dbReference type="Proteomes" id="UP000566819"/>
    </source>
</evidence>
<name>A0A8H4RWU1_9HELO</name>
<feature type="compositionally biased region" description="Pro residues" evidence="1">
    <location>
        <begin position="63"/>
        <end position="73"/>
    </location>
</feature>
<feature type="region of interest" description="Disordered" evidence="1">
    <location>
        <begin position="55"/>
        <end position="79"/>
    </location>
</feature>
<dbReference type="AlphaFoldDB" id="A0A8H4RWU1"/>
<dbReference type="EMBL" id="JAAMPI010000045">
    <property type="protein sequence ID" value="KAF4636871.1"/>
    <property type="molecule type" value="Genomic_DNA"/>
</dbReference>
<evidence type="ECO:0000256" key="1">
    <source>
        <dbReference type="SAM" id="MobiDB-lite"/>
    </source>
</evidence>
<comment type="caution">
    <text evidence="2">The sequence shown here is derived from an EMBL/GenBank/DDBJ whole genome shotgun (WGS) entry which is preliminary data.</text>
</comment>